<evidence type="ECO:0000256" key="5">
    <source>
        <dbReference type="SAM" id="Phobius"/>
    </source>
</evidence>
<accession>A0A5N4A792</accession>
<keyword evidence="2 5" id="KW-0812">Transmembrane</keyword>
<comment type="caution">
    <text evidence="7">The sequence shown here is derived from an EMBL/GenBank/DDBJ whole genome shotgun (WGS) entry which is preliminary data.</text>
</comment>
<protein>
    <recommendedName>
        <fullName evidence="6">Fatty acid hydroxylase domain-containing protein</fullName>
    </recommendedName>
</protein>
<feature type="transmembrane region" description="Helical" evidence="5">
    <location>
        <begin position="137"/>
        <end position="155"/>
    </location>
</feature>
<proteinExistence type="predicted"/>
<evidence type="ECO:0000256" key="4">
    <source>
        <dbReference type="ARBA" id="ARBA00023136"/>
    </source>
</evidence>
<feature type="domain" description="Fatty acid hydroxylase" evidence="6">
    <location>
        <begin position="184"/>
        <end position="307"/>
    </location>
</feature>
<dbReference type="PANTHER" id="PTHR11863">
    <property type="entry name" value="STEROL DESATURASE"/>
    <property type="match status" value="1"/>
</dbReference>
<sequence>MEAIDTSEEVQTFERGELIKPMETRRNLILSSLRNIVVVICSFLIVFEAARNSITWHCQQFWGASANFWQSQWYKILDIFGEDPATLYAYGSFAVMSLVYFVVGGLYTLADFVNKPSMVMRYKVQPGMNEPVERSRVLKVLGVVLINLVITIPVMRCMTYLIEWRTYPPFRELPTFHWVLFEMAIFIFVEEVGFYYSHRLLHHKLIYKHIHKKHHEWTAPIAITCIYAHPIEHIFSNIVPVWLGVFIMGSHVATAYLWIGLALLATLHSHSGYHLPFLPSPEFHDYHHLKFTQNFGVLGLLDRIHGTDVQFRNSQEFQRHVMMLNFTPPREMYPNKSQKYQTCN</sequence>
<feature type="transmembrane region" description="Helical" evidence="5">
    <location>
        <begin position="87"/>
        <end position="113"/>
    </location>
</feature>
<organism evidence="7 8">
    <name type="scientific">Photinus pyralis</name>
    <name type="common">Common eastern firefly</name>
    <name type="synonym">Lampyris pyralis</name>
    <dbReference type="NCBI Taxonomy" id="7054"/>
    <lineage>
        <taxon>Eukaryota</taxon>
        <taxon>Metazoa</taxon>
        <taxon>Ecdysozoa</taxon>
        <taxon>Arthropoda</taxon>
        <taxon>Hexapoda</taxon>
        <taxon>Insecta</taxon>
        <taxon>Pterygota</taxon>
        <taxon>Neoptera</taxon>
        <taxon>Endopterygota</taxon>
        <taxon>Coleoptera</taxon>
        <taxon>Polyphaga</taxon>
        <taxon>Elateriformia</taxon>
        <taxon>Elateroidea</taxon>
        <taxon>Lampyridae</taxon>
        <taxon>Lampyrinae</taxon>
        <taxon>Photinus</taxon>
    </lineage>
</organism>
<dbReference type="Pfam" id="PF04116">
    <property type="entry name" value="FA_hydroxylase"/>
    <property type="match status" value="1"/>
</dbReference>
<evidence type="ECO:0000313" key="8">
    <source>
        <dbReference type="Proteomes" id="UP000327044"/>
    </source>
</evidence>
<dbReference type="AlphaFoldDB" id="A0A5N4A792"/>
<dbReference type="GO" id="GO:0005506">
    <property type="term" value="F:iron ion binding"/>
    <property type="evidence" value="ECO:0007669"/>
    <property type="project" value="InterPro"/>
</dbReference>
<dbReference type="EMBL" id="VVIM01000009">
    <property type="protein sequence ID" value="KAB0793191.1"/>
    <property type="molecule type" value="Genomic_DNA"/>
</dbReference>
<dbReference type="InterPro" id="IPR006694">
    <property type="entry name" value="Fatty_acid_hydroxylase"/>
</dbReference>
<comment type="subcellular location">
    <subcellularLocation>
        <location evidence="1">Membrane</location>
    </subcellularLocation>
</comment>
<reference evidence="7 8" key="1">
    <citation type="journal article" date="2018" name="Elife">
        <title>Firefly genomes illuminate parallel origins of bioluminescence in beetles.</title>
        <authorList>
            <person name="Fallon T.R."/>
            <person name="Lower S.E."/>
            <person name="Chang C.H."/>
            <person name="Bessho-Uehara M."/>
            <person name="Martin G.J."/>
            <person name="Bewick A.J."/>
            <person name="Behringer M."/>
            <person name="Debat H.J."/>
            <person name="Wong I."/>
            <person name="Day J.C."/>
            <person name="Suvorov A."/>
            <person name="Silva C.J."/>
            <person name="Stanger-Hall K.F."/>
            <person name="Hall D.W."/>
            <person name="Schmitz R.J."/>
            <person name="Nelson D.R."/>
            <person name="Lewis S.M."/>
            <person name="Shigenobu S."/>
            <person name="Bybee S.M."/>
            <person name="Larracuente A.M."/>
            <person name="Oba Y."/>
            <person name="Weng J.K."/>
        </authorList>
    </citation>
    <scope>NUCLEOTIDE SEQUENCE [LARGE SCALE GENOMIC DNA]</scope>
    <source>
        <strain evidence="7">1611_PpyrPB1</strain>
        <tissue evidence="7">Whole body</tissue>
    </source>
</reference>
<keyword evidence="3 5" id="KW-1133">Transmembrane helix</keyword>
<evidence type="ECO:0000256" key="3">
    <source>
        <dbReference type="ARBA" id="ARBA00022989"/>
    </source>
</evidence>
<evidence type="ECO:0000313" key="7">
    <source>
        <dbReference type="EMBL" id="KAB0793191.1"/>
    </source>
</evidence>
<dbReference type="GO" id="GO:0016020">
    <property type="term" value="C:membrane"/>
    <property type="evidence" value="ECO:0007669"/>
    <property type="project" value="UniProtKB-SubCell"/>
</dbReference>
<gene>
    <name evidence="7" type="ORF">PPYR_12811</name>
</gene>
<feature type="transmembrane region" description="Helical" evidence="5">
    <location>
        <begin position="175"/>
        <end position="196"/>
    </location>
</feature>
<evidence type="ECO:0000256" key="2">
    <source>
        <dbReference type="ARBA" id="ARBA00022692"/>
    </source>
</evidence>
<feature type="transmembrane region" description="Helical" evidence="5">
    <location>
        <begin position="28"/>
        <end position="47"/>
    </location>
</feature>
<dbReference type="InterPro" id="IPR050307">
    <property type="entry name" value="Sterol_Desaturase_Related"/>
</dbReference>
<dbReference type="GO" id="GO:0016491">
    <property type="term" value="F:oxidoreductase activity"/>
    <property type="evidence" value="ECO:0007669"/>
    <property type="project" value="InterPro"/>
</dbReference>
<dbReference type="Proteomes" id="UP000327044">
    <property type="component" value="Unassembled WGS sequence"/>
</dbReference>
<dbReference type="InParanoid" id="A0A5N4A792"/>
<feature type="transmembrane region" description="Helical" evidence="5">
    <location>
        <begin position="241"/>
        <end position="265"/>
    </location>
</feature>
<dbReference type="OrthoDB" id="408954at2759"/>
<keyword evidence="8" id="KW-1185">Reference proteome</keyword>
<name>A0A5N4A792_PHOPY</name>
<evidence type="ECO:0000259" key="6">
    <source>
        <dbReference type="Pfam" id="PF04116"/>
    </source>
</evidence>
<evidence type="ECO:0000256" key="1">
    <source>
        <dbReference type="ARBA" id="ARBA00004370"/>
    </source>
</evidence>
<keyword evidence="4 5" id="KW-0472">Membrane</keyword>
<dbReference type="GO" id="GO:0008610">
    <property type="term" value="P:lipid biosynthetic process"/>
    <property type="evidence" value="ECO:0007669"/>
    <property type="project" value="InterPro"/>
</dbReference>